<evidence type="ECO:0000256" key="1">
    <source>
        <dbReference type="ARBA" id="ARBA00004123"/>
    </source>
</evidence>
<dbReference type="PANTHER" id="PTHR46481">
    <property type="entry name" value="ZINC FINGER BED DOMAIN-CONTAINING PROTEIN 4"/>
    <property type="match status" value="1"/>
</dbReference>
<evidence type="ECO:0000256" key="5">
    <source>
        <dbReference type="ARBA" id="ARBA00023242"/>
    </source>
</evidence>
<reference evidence="6" key="1">
    <citation type="journal article" date="2023" name="DNA Res.">
        <title>Chromosome-level genome assembly of Phrynocephalus forsythii using third-generation DNA sequencing and Hi-C analysis.</title>
        <authorList>
            <person name="Qi Y."/>
            <person name="Zhao W."/>
            <person name="Zhao Y."/>
            <person name="Niu C."/>
            <person name="Cao S."/>
            <person name="Zhang Y."/>
        </authorList>
    </citation>
    <scope>NUCLEOTIDE SEQUENCE</scope>
    <source>
        <tissue evidence="6">Muscle</tissue>
    </source>
</reference>
<dbReference type="GO" id="GO:0005634">
    <property type="term" value="C:nucleus"/>
    <property type="evidence" value="ECO:0007669"/>
    <property type="project" value="UniProtKB-SubCell"/>
</dbReference>
<dbReference type="InterPro" id="IPR052035">
    <property type="entry name" value="ZnF_BED_domain_contain"/>
</dbReference>
<dbReference type="OrthoDB" id="9050141at2759"/>
<evidence type="ECO:0008006" key="8">
    <source>
        <dbReference type="Google" id="ProtNLM"/>
    </source>
</evidence>
<evidence type="ECO:0000313" key="6">
    <source>
        <dbReference type="EMBL" id="KAJ7332955.1"/>
    </source>
</evidence>
<dbReference type="PANTHER" id="PTHR46481:SF10">
    <property type="entry name" value="ZINC FINGER BED DOMAIN-CONTAINING PROTEIN 39"/>
    <property type="match status" value="1"/>
</dbReference>
<dbReference type="SUPFAM" id="SSF53098">
    <property type="entry name" value="Ribonuclease H-like"/>
    <property type="match status" value="1"/>
</dbReference>
<dbReference type="InterPro" id="IPR012337">
    <property type="entry name" value="RNaseH-like_sf"/>
</dbReference>
<dbReference type="EMBL" id="JAPFRF010000005">
    <property type="protein sequence ID" value="KAJ7332955.1"/>
    <property type="molecule type" value="Genomic_DNA"/>
</dbReference>
<comment type="caution">
    <text evidence="6">The sequence shown here is derived from an EMBL/GenBank/DDBJ whole genome shotgun (WGS) entry which is preliminary data.</text>
</comment>
<gene>
    <name evidence="6" type="ORF">JRQ81_015135</name>
</gene>
<organism evidence="6 7">
    <name type="scientific">Phrynocephalus forsythii</name>
    <dbReference type="NCBI Taxonomy" id="171643"/>
    <lineage>
        <taxon>Eukaryota</taxon>
        <taxon>Metazoa</taxon>
        <taxon>Chordata</taxon>
        <taxon>Craniata</taxon>
        <taxon>Vertebrata</taxon>
        <taxon>Euteleostomi</taxon>
        <taxon>Lepidosauria</taxon>
        <taxon>Squamata</taxon>
        <taxon>Bifurcata</taxon>
        <taxon>Unidentata</taxon>
        <taxon>Episquamata</taxon>
        <taxon>Toxicofera</taxon>
        <taxon>Iguania</taxon>
        <taxon>Acrodonta</taxon>
        <taxon>Agamidae</taxon>
        <taxon>Agaminae</taxon>
        <taxon>Phrynocephalus</taxon>
    </lineage>
</organism>
<dbReference type="GO" id="GO:0008270">
    <property type="term" value="F:zinc ion binding"/>
    <property type="evidence" value="ECO:0007669"/>
    <property type="project" value="UniProtKB-KW"/>
</dbReference>
<keyword evidence="5" id="KW-0539">Nucleus</keyword>
<name>A0A9Q1B462_9SAUR</name>
<keyword evidence="2" id="KW-0479">Metal-binding</keyword>
<evidence type="ECO:0000256" key="4">
    <source>
        <dbReference type="ARBA" id="ARBA00022833"/>
    </source>
</evidence>
<dbReference type="AlphaFoldDB" id="A0A9Q1B462"/>
<evidence type="ECO:0000313" key="7">
    <source>
        <dbReference type="Proteomes" id="UP001142489"/>
    </source>
</evidence>
<protein>
    <recommendedName>
        <fullName evidence="8">Zinc finger BED domain-containing protein 4</fullName>
    </recommendedName>
</protein>
<keyword evidence="7" id="KW-1185">Reference proteome</keyword>
<sequence length="160" mass="18000">MKAAQQLCEKQEEMGMAEHILVQDMPTRWNSTLEMVARLVEQKDMLKAMMSTTPILPGGRKLNISATNWLTPGQIVDILKPFEETTKILCSLDASLAHAIPLIHALHRGLNALNEDDSSLLLRNRALVMSLTFFYQPCRVDCFDFAVTGSTSWHQGLSHY</sequence>
<accession>A0A9Q1B462</accession>
<evidence type="ECO:0000256" key="3">
    <source>
        <dbReference type="ARBA" id="ARBA00022771"/>
    </source>
</evidence>
<comment type="subcellular location">
    <subcellularLocation>
        <location evidence="1">Nucleus</location>
    </subcellularLocation>
</comment>
<proteinExistence type="predicted"/>
<keyword evidence="4" id="KW-0862">Zinc</keyword>
<dbReference type="Proteomes" id="UP001142489">
    <property type="component" value="Unassembled WGS sequence"/>
</dbReference>
<evidence type="ECO:0000256" key="2">
    <source>
        <dbReference type="ARBA" id="ARBA00022723"/>
    </source>
</evidence>
<keyword evidence="3" id="KW-0863">Zinc-finger</keyword>